<dbReference type="EMBL" id="CAUYUJ010016571">
    <property type="protein sequence ID" value="CAK0866765.1"/>
    <property type="molecule type" value="Genomic_DNA"/>
</dbReference>
<accession>A0ABN9V2E3</accession>
<organism evidence="2 3">
    <name type="scientific">Prorocentrum cordatum</name>
    <dbReference type="NCBI Taxonomy" id="2364126"/>
    <lineage>
        <taxon>Eukaryota</taxon>
        <taxon>Sar</taxon>
        <taxon>Alveolata</taxon>
        <taxon>Dinophyceae</taxon>
        <taxon>Prorocentrales</taxon>
        <taxon>Prorocentraceae</taxon>
        <taxon>Prorocentrum</taxon>
    </lineage>
</organism>
<name>A0ABN9V2E3_9DINO</name>
<evidence type="ECO:0000256" key="1">
    <source>
        <dbReference type="SAM" id="MobiDB-lite"/>
    </source>
</evidence>
<sequence>MTRRSQCPLQCFFQAMHALDDSLAVVPLEQPPENSHILPRAAAVWCIIAKSEGFQHITTSLQMVALCVSEFSKRLGTGVPPILAGDIEREELRLLRAGLPDLHEPTMLQWIDLVRERFNVVSRGRAGNVFPATAPWMHSVAALAMHSMPSSEDPSAREDQEHTRRHPGPLAPAPASSSLGPPPARALASMLDCCLKGNSNEARPRHAECPRSAVSCFGWAQPHQPLRLLTDMRASPAARGGTGYDVLRSSAA</sequence>
<reference evidence="2" key="1">
    <citation type="submission" date="2023-10" db="EMBL/GenBank/DDBJ databases">
        <authorList>
            <person name="Chen Y."/>
            <person name="Shah S."/>
            <person name="Dougan E. K."/>
            <person name="Thang M."/>
            <person name="Chan C."/>
        </authorList>
    </citation>
    <scope>NUCLEOTIDE SEQUENCE [LARGE SCALE GENOMIC DNA]</scope>
</reference>
<evidence type="ECO:0000313" key="3">
    <source>
        <dbReference type="Proteomes" id="UP001189429"/>
    </source>
</evidence>
<feature type="compositionally biased region" description="Low complexity" evidence="1">
    <location>
        <begin position="173"/>
        <end position="183"/>
    </location>
</feature>
<feature type="region of interest" description="Disordered" evidence="1">
    <location>
        <begin position="146"/>
        <end position="183"/>
    </location>
</feature>
<dbReference type="Proteomes" id="UP001189429">
    <property type="component" value="Unassembled WGS sequence"/>
</dbReference>
<keyword evidence="3" id="KW-1185">Reference proteome</keyword>
<gene>
    <name evidence="2" type="ORF">PCOR1329_LOCUS53870</name>
</gene>
<evidence type="ECO:0000313" key="2">
    <source>
        <dbReference type="EMBL" id="CAK0866765.1"/>
    </source>
</evidence>
<proteinExistence type="predicted"/>
<protein>
    <submittedName>
        <fullName evidence="2">Uncharacterized protein</fullName>
    </submittedName>
</protein>
<comment type="caution">
    <text evidence="2">The sequence shown here is derived from an EMBL/GenBank/DDBJ whole genome shotgun (WGS) entry which is preliminary data.</text>
</comment>